<keyword evidence="2" id="KW-0238">DNA-binding</keyword>
<dbReference type="Proteomes" id="UP000019489">
    <property type="component" value="Unassembled WGS sequence"/>
</dbReference>
<evidence type="ECO:0000313" key="2">
    <source>
        <dbReference type="EMBL" id="EWT03340.1"/>
    </source>
</evidence>
<comment type="caution">
    <text evidence="2">The sequence shown here is derived from an EMBL/GenBank/DDBJ whole genome shotgun (WGS) entry which is preliminary data.</text>
</comment>
<dbReference type="PROSITE" id="PS50943">
    <property type="entry name" value="HTH_CROC1"/>
    <property type="match status" value="1"/>
</dbReference>
<sequence>MPERQHSEPWARIRSATDLGAFLAEVRASSDLTQDEVAERLGISRRYLYEIESGKPSLYTDRLFALLRLYGVTLTAETRSNGTAREN</sequence>
<dbReference type="SUPFAM" id="SSF47413">
    <property type="entry name" value="lambda repressor-like DNA-binding domains"/>
    <property type="match status" value="1"/>
</dbReference>
<reference evidence="2 3" key="1">
    <citation type="submission" date="2013-08" db="EMBL/GenBank/DDBJ databases">
        <title>Intrasporangium oryzae NRRL B-24470.</title>
        <authorList>
            <person name="Liu H."/>
            <person name="Wang G."/>
        </authorList>
    </citation>
    <scope>NUCLEOTIDE SEQUENCE [LARGE SCALE GENOMIC DNA]</scope>
    <source>
        <strain evidence="2 3">NRRL B-24470</strain>
    </source>
</reference>
<accession>W9GB84</accession>
<dbReference type="EMBL" id="AWSA01000003">
    <property type="protein sequence ID" value="EWT03340.1"/>
    <property type="molecule type" value="Genomic_DNA"/>
</dbReference>
<dbReference type="eggNOG" id="ENOG502ZGPW">
    <property type="taxonomic scope" value="Bacteria"/>
</dbReference>
<dbReference type="AlphaFoldDB" id="W9GB84"/>
<gene>
    <name evidence="2" type="ORF">N865_19195</name>
</gene>
<evidence type="ECO:0000259" key="1">
    <source>
        <dbReference type="PROSITE" id="PS50943"/>
    </source>
</evidence>
<feature type="domain" description="HTH cro/C1-type" evidence="1">
    <location>
        <begin position="23"/>
        <end position="77"/>
    </location>
</feature>
<dbReference type="Gene3D" id="1.10.260.40">
    <property type="entry name" value="lambda repressor-like DNA-binding domains"/>
    <property type="match status" value="1"/>
</dbReference>
<dbReference type="CDD" id="cd00093">
    <property type="entry name" value="HTH_XRE"/>
    <property type="match status" value="1"/>
</dbReference>
<protein>
    <submittedName>
        <fullName evidence="2">DNA-binding protein</fullName>
    </submittedName>
</protein>
<dbReference type="GO" id="GO:0003677">
    <property type="term" value="F:DNA binding"/>
    <property type="evidence" value="ECO:0007669"/>
    <property type="project" value="UniProtKB-KW"/>
</dbReference>
<keyword evidence="3" id="KW-1185">Reference proteome</keyword>
<proteinExistence type="predicted"/>
<name>W9GB84_9MICO</name>
<dbReference type="InterPro" id="IPR010982">
    <property type="entry name" value="Lambda_DNA-bd_dom_sf"/>
</dbReference>
<dbReference type="Pfam" id="PF13560">
    <property type="entry name" value="HTH_31"/>
    <property type="match status" value="1"/>
</dbReference>
<organism evidence="2 3">
    <name type="scientific">Intrasporangium oryzae NRRL B-24470</name>
    <dbReference type="NCBI Taxonomy" id="1386089"/>
    <lineage>
        <taxon>Bacteria</taxon>
        <taxon>Bacillati</taxon>
        <taxon>Actinomycetota</taxon>
        <taxon>Actinomycetes</taxon>
        <taxon>Micrococcales</taxon>
        <taxon>Intrasporangiaceae</taxon>
        <taxon>Intrasporangium</taxon>
    </lineage>
</organism>
<dbReference type="SMART" id="SM00530">
    <property type="entry name" value="HTH_XRE"/>
    <property type="match status" value="1"/>
</dbReference>
<dbReference type="InterPro" id="IPR001387">
    <property type="entry name" value="Cro/C1-type_HTH"/>
</dbReference>
<dbReference type="STRING" id="1386089.N865_19195"/>
<evidence type="ECO:0000313" key="3">
    <source>
        <dbReference type="Proteomes" id="UP000019489"/>
    </source>
</evidence>
<dbReference type="RefSeq" id="WP_051509913.1">
    <property type="nucleotide sequence ID" value="NZ_AWSA01000003.1"/>
</dbReference>